<keyword evidence="2" id="KW-0547">Nucleotide-binding</keyword>
<organism evidence="5 6">
    <name type="scientific">Actinomyces viscosus C505</name>
    <dbReference type="NCBI Taxonomy" id="562973"/>
    <lineage>
        <taxon>Bacteria</taxon>
        <taxon>Bacillati</taxon>
        <taxon>Actinomycetota</taxon>
        <taxon>Actinomycetes</taxon>
        <taxon>Actinomycetales</taxon>
        <taxon>Actinomycetaceae</taxon>
        <taxon>Actinomyces</taxon>
    </lineage>
</organism>
<dbReference type="EMBL" id="ACRE02000021">
    <property type="protein sequence ID" value="EGE39166.1"/>
    <property type="molecule type" value="Genomic_DNA"/>
</dbReference>
<reference evidence="6" key="1">
    <citation type="submission" date="2010-02" db="EMBL/GenBank/DDBJ databases">
        <title>The Genome Sequence of Prevotella oris strain C735.</title>
        <authorList>
            <consortium name="The Broad Institute Genome Sequencing Platform"/>
            <person name="Ward D."/>
            <person name="Feldgarden M."/>
            <person name="Earl A."/>
            <person name="Young S.K."/>
            <person name="Zeng Q."/>
            <person name="Koehrsen M."/>
            <person name="Alvarado L."/>
            <person name="Berlin A."/>
            <person name="Bochicchio J."/>
            <person name="Borenstein D."/>
            <person name="Chapman S.B."/>
            <person name="Chen Z."/>
            <person name="Engels R."/>
            <person name="Freedman E."/>
            <person name="Gellesch M."/>
            <person name="Goldberg J."/>
            <person name="Griggs A."/>
            <person name="Gujja S."/>
            <person name="Heilman E."/>
            <person name="Heiman D."/>
            <person name="Hepburn T."/>
            <person name="Howarth C."/>
            <person name="Jen D."/>
            <person name="Larson L."/>
            <person name="Mehta T."/>
            <person name="Park D."/>
            <person name="Pearson M."/>
            <person name="Roberts A."/>
            <person name="Saif S."/>
            <person name="Shea T."/>
            <person name="Shenoy N."/>
            <person name="Sisk P."/>
            <person name="Stolte C."/>
            <person name="Sykes S."/>
            <person name="Thomson T."/>
            <person name="Walk T."/>
            <person name="White J."/>
            <person name="Yandava C."/>
            <person name="Sibley C.D."/>
            <person name="Field T.R."/>
            <person name="Grinwis M."/>
            <person name="Eshaghurshan C.S."/>
            <person name="Surette M.G."/>
            <person name="Haas B."/>
            <person name="Nusbaum C."/>
            <person name="Birren B."/>
        </authorList>
    </citation>
    <scope>NUCLEOTIDE SEQUENCE [LARGE SCALE GENOMIC DNA]</scope>
    <source>
        <strain evidence="6">C505</strain>
    </source>
</reference>
<evidence type="ECO:0000313" key="6">
    <source>
        <dbReference type="Proteomes" id="UP000004668"/>
    </source>
</evidence>
<dbReference type="PROSITE" id="PS50893">
    <property type="entry name" value="ABC_TRANSPORTER_2"/>
    <property type="match status" value="1"/>
</dbReference>
<keyword evidence="1" id="KW-0813">Transport</keyword>
<feature type="domain" description="ABC transporter" evidence="4">
    <location>
        <begin position="4"/>
        <end position="227"/>
    </location>
</feature>
<dbReference type="AlphaFoldDB" id="F2UVR3"/>
<evidence type="ECO:0000256" key="1">
    <source>
        <dbReference type="ARBA" id="ARBA00022448"/>
    </source>
</evidence>
<reference evidence="5 6" key="2">
    <citation type="submission" date="2011-10" db="EMBL/GenBank/DDBJ databases">
        <title>The Genome Sequence of Actinomyces viscosus C505.</title>
        <authorList>
            <consortium name="The Broad Institute Genome Sequencing Platform"/>
            <consortium name="The Broad Institute Genome Sequencing Center for Infectious Disease"/>
            <person name="Earl A."/>
            <person name="Ward D."/>
            <person name="Feldgarden M."/>
            <person name="Gevers D."/>
            <person name="Sibley C.D."/>
            <person name="Field T.R."/>
            <person name="Grinwis M."/>
            <person name="Eshaghurshan C.S."/>
            <person name="Surette M.G."/>
            <person name="Young S.K."/>
            <person name="Zeng Q."/>
            <person name="Gargeya S."/>
            <person name="Fitzgerald M."/>
            <person name="Haas B."/>
            <person name="Abouelleil A."/>
            <person name="Alvarado L."/>
            <person name="Arachchi H.M."/>
            <person name="Berlin A."/>
            <person name="Brown A."/>
            <person name="Chapman S.B."/>
            <person name="Chen Z."/>
            <person name="Dunbar C."/>
            <person name="Freedman E."/>
            <person name="Gearin G."/>
            <person name="Goldberg J."/>
            <person name="Griggs A."/>
            <person name="Gujja S."/>
            <person name="Heiman D."/>
            <person name="Howarth C."/>
            <person name="Larson L."/>
            <person name="Lui A."/>
            <person name="MacDonald P.J.P."/>
            <person name="Montmayeur A."/>
            <person name="Murphy C."/>
            <person name="Neiman D."/>
            <person name="Pearson M."/>
            <person name="Priest M."/>
            <person name="Roberts A."/>
            <person name="Saif S."/>
            <person name="Shea T."/>
            <person name="Shenoy N."/>
            <person name="Sisk P."/>
            <person name="Stolte C."/>
            <person name="Sykes S."/>
            <person name="Wortman J."/>
            <person name="Nusbaum C."/>
            <person name="Birren B."/>
        </authorList>
    </citation>
    <scope>NUCLEOTIDE SEQUENCE [LARGE SCALE GENOMIC DNA]</scope>
    <source>
        <strain evidence="5 6">C505</strain>
    </source>
</reference>
<gene>
    <name evidence="5" type="ORF">HMPREF0059_00514</name>
</gene>
<dbReference type="GO" id="GO:0005524">
    <property type="term" value="F:ATP binding"/>
    <property type="evidence" value="ECO:0007669"/>
    <property type="project" value="UniProtKB-KW"/>
</dbReference>
<evidence type="ECO:0000256" key="3">
    <source>
        <dbReference type="ARBA" id="ARBA00022840"/>
    </source>
</evidence>
<name>F2UVR3_ACTVI</name>
<dbReference type="Proteomes" id="UP000004668">
    <property type="component" value="Unassembled WGS sequence"/>
</dbReference>
<dbReference type="PANTHER" id="PTHR42939:SF1">
    <property type="entry name" value="ABC TRANSPORTER ATP-BINDING PROTEIN ALBC-RELATED"/>
    <property type="match status" value="1"/>
</dbReference>
<dbReference type="Gene3D" id="3.40.50.300">
    <property type="entry name" value="P-loop containing nucleotide triphosphate hydrolases"/>
    <property type="match status" value="1"/>
</dbReference>
<dbReference type="HOGENOM" id="CLU_000604_1_2_11"/>
<accession>F2UVR3</accession>
<protein>
    <recommendedName>
        <fullName evidence="4">ABC transporter domain-containing protein</fullName>
    </recommendedName>
</protein>
<evidence type="ECO:0000259" key="4">
    <source>
        <dbReference type="PROSITE" id="PS50893"/>
    </source>
</evidence>
<sequence>MGDIVVEGIRLSVSYGKHRAVSDMSFRVDADDGVVGMFGPNGAGKTTLFKTVCGDIGRYDIGRYDGALRCPSRDEIAYLPDKPFLFSWMTVGQAIDLFSARHQDFRDDVAEEFLAGSAIKRSAPVGSLSKGMSERLHLALIMARRPRLYVLDEPLAGVDPLTRDRWIENIIEVRCQEAPMLLSTHLIEGVERVFDAVMMVVDGRLLRSGKVADVRRIGDGSLEMAFKRLVAAHE</sequence>
<dbReference type="SMART" id="SM00382">
    <property type="entry name" value="AAA"/>
    <property type="match status" value="1"/>
</dbReference>
<proteinExistence type="predicted"/>
<keyword evidence="3" id="KW-0067">ATP-binding</keyword>
<dbReference type="Pfam" id="PF00005">
    <property type="entry name" value="ABC_tran"/>
    <property type="match status" value="1"/>
</dbReference>
<dbReference type="PANTHER" id="PTHR42939">
    <property type="entry name" value="ABC TRANSPORTER ATP-BINDING PROTEIN ALBC-RELATED"/>
    <property type="match status" value="1"/>
</dbReference>
<dbReference type="InterPro" id="IPR003439">
    <property type="entry name" value="ABC_transporter-like_ATP-bd"/>
</dbReference>
<dbReference type="InterPro" id="IPR003593">
    <property type="entry name" value="AAA+_ATPase"/>
</dbReference>
<dbReference type="RefSeq" id="WP_003787125.1">
    <property type="nucleotide sequence ID" value="NZ_KI391968.1"/>
</dbReference>
<dbReference type="GO" id="GO:0016887">
    <property type="term" value="F:ATP hydrolysis activity"/>
    <property type="evidence" value="ECO:0007669"/>
    <property type="project" value="InterPro"/>
</dbReference>
<dbReference type="eggNOG" id="COG1131">
    <property type="taxonomic scope" value="Bacteria"/>
</dbReference>
<evidence type="ECO:0000256" key="2">
    <source>
        <dbReference type="ARBA" id="ARBA00022741"/>
    </source>
</evidence>
<dbReference type="InterPro" id="IPR051782">
    <property type="entry name" value="ABC_Transporter_VariousFunc"/>
</dbReference>
<comment type="caution">
    <text evidence="5">The sequence shown here is derived from an EMBL/GenBank/DDBJ whole genome shotgun (WGS) entry which is preliminary data.</text>
</comment>
<dbReference type="SUPFAM" id="SSF52540">
    <property type="entry name" value="P-loop containing nucleoside triphosphate hydrolases"/>
    <property type="match status" value="1"/>
</dbReference>
<dbReference type="InterPro" id="IPR027417">
    <property type="entry name" value="P-loop_NTPase"/>
</dbReference>
<evidence type="ECO:0000313" key="5">
    <source>
        <dbReference type="EMBL" id="EGE39166.1"/>
    </source>
</evidence>